<protein>
    <recommendedName>
        <fullName evidence="1">chorismate mutase</fullName>
        <ecNumber evidence="1">5.4.99.5</ecNumber>
    </recommendedName>
</protein>
<evidence type="ECO:0000256" key="2">
    <source>
        <dbReference type="ARBA" id="ARBA00022729"/>
    </source>
</evidence>
<proteinExistence type="predicted"/>
<dbReference type="SMART" id="SM00062">
    <property type="entry name" value="PBPb"/>
    <property type="match status" value="1"/>
</dbReference>
<dbReference type="Pfam" id="PF00497">
    <property type="entry name" value="SBP_bac_3"/>
    <property type="match status" value="1"/>
</dbReference>
<dbReference type="SUPFAM" id="SSF53850">
    <property type="entry name" value="Periplasmic binding protein-like II"/>
    <property type="match status" value="1"/>
</dbReference>
<organism evidence="5 6">
    <name type="scientific">Sorangium cellulosum</name>
    <name type="common">Polyangium cellulosum</name>
    <dbReference type="NCBI Taxonomy" id="56"/>
    <lineage>
        <taxon>Bacteria</taxon>
        <taxon>Pseudomonadati</taxon>
        <taxon>Myxococcota</taxon>
        <taxon>Polyangia</taxon>
        <taxon>Polyangiales</taxon>
        <taxon>Polyangiaceae</taxon>
        <taxon>Sorangium</taxon>
    </lineage>
</organism>
<dbReference type="GO" id="GO:0046417">
    <property type="term" value="P:chorismate metabolic process"/>
    <property type="evidence" value="ECO:0007669"/>
    <property type="project" value="InterPro"/>
</dbReference>
<dbReference type="EC" id="5.4.99.5" evidence="1"/>
<gene>
    <name evidence="5" type="ORF">SOCE26_039360</name>
</gene>
<evidence type="ECO:0000259" key="3">
    <source>
        <dbReference type="SMART" id="SM00062"/>
    </source>
</evidence>
<evidence type="ECO:0000256" key="1">
    <source>
        <dbReference type="ARBA" id="ARBA00012404"/>
    </source>
</evidence>
<dbReference type="InterPro" id="IPR001638">
    <property type="entry name" value="Solute-binding_3/MltF_N"/>
</dbReference>
<evidence type="ECO:0000259" key="4">
    <source>
        <dbReference type="SMART" id="SM00830"/>
    </source>
</evidence>
<dbReference type="Proteomes" id="UP000238348">
    <property type="component" value="Chromosome"/>
</dbReference>
<accession>A0A2L0ET84</accession>
<dbReference type="InterPro" id="IPR036263">
    <property type="entry name" value="Chorismate_II_sf"/>
</dbReference>
<name>A0A2L0ET84_SORCE</name>
<dbReference type="PANTHER" id="PTHR35936">
    <property type="entry name" value="MEMBRANE-BOUND LYTIC MUREIN TRANSGLYCOSYLASE F"/>
    <property type="match status" value="1"/>
</dbReference>
<dbReference type="AlphaFoldDB" id="A0A2L0ET84"/>
<dbReference type="Gene3D" id="3.40.190.10">
    <property type="entry name" value="Periplasmic binding protein-like II"/>
    <property type="match status" value="2"/>
</dbReference>
<feature type="domain" description="Chorismate mutase" evidence="4">
    <location>
        <begin position="336"/>
        <end position="415"/>
    </location>
</feature>
<keyword evidence="2" id="KW-0732">Signal</keyword>
<dbReference type="SMART" id="SM00830">
    <property type="entry name" value="CM_2"/>
    <property type="match status" value="1"/>
</dbReference>
<dbReference type="Gene3D" id="1.20.59.10">
    <property type="entry name" value="Chorismate mutase"/>
    <property type="match status" value="1"/>
</dbReference>
<dbReference type="PANTHER" id="PTHR35936:SF19">
    <property type="entry name" value="AMINO-ACID-BINDING PROTEIN YXEM-RELATED"/>
    <property type="match status" value="1"/>
</dbReference>
<reference evidence="5 6" key="1">
    <citation type="submission" date="2015-09" db="EMBL/GenBank/DDBJ databases">
        <title>Sorangium comparison.</title>
        <authorList>
            <person name="Zaburannyi N."/>
            <person name="Bunk B."/>
            <person name="Overmann J."/>
            <person name="Mueller R."/>
        </authorList>
    </citation>
    <scope>NUCLEOTIDE SEQUENCE [LARGE SCALE GENOMIC DNA]</scope>
    <source>
        <strain evidence="5 6">So ce26</strain>
    </source>
</reference>
<dbReference type="InterPro" id="IPR002701">
    <property type="entry name" value="CM_II_prokaryot"/>
</dbReference>
<evidence type="ECO:0000313" key="6">
    <source>
        <dbReference type="Proteomes" id="UP000238348"/>
    </source>
</evidence>
<sequence>MGDAGSILRALMTSALRTPRSPARPSRRTAGPLITLALVLGFAAAGCARPDRAASARPAGAASAAPAVITAPAPAASTAPSAGAAASSRPAAASLRAGTSGDYPPFSVWKDDHAEAFSAALLGAFAADQRLALSWTRFRWPDLVGDLRDGRFDLAADGITVRPERSIAGRFTVPVARGGAVLLLRRPAWAARAGSQGPGVEGARAALRALDRPELRVVVNRGGHLERVARSFLRRAQVVAIPDNAAVGQAFARGEADAAMTNTFEAPRWAEGLGGIERIGPLTRDVVALYVRADRPELAAQLDTWLLAAEERGALSQLRALHLGPGGGGPTALPVDALLCATAERLALMPLVAAAKRRAGRAIEDAAQEARVLAAGRAAVLQAAAARGAPPPTDEAIHAFFRAQIESAKAVERRALAAPETTEPVFSLEDDLRPAIARITARMAFLLVRLPRGLTREPVMAKARDDLVESGLEPAEIERLAAALVAVGG</sequence>
<feature type="domain" description="Solute-binding protein family 3/N-terminal" evidence="3">
    <location>
        <begin position="94"/>
        <end position="326"/>
    </location>
</feature>
<dbReference type="InterPro" id="IPR036979">
    <property type="entry name" value="CM_dom_sf"/>
</dbReference>
<dbReference type="EMBL" id="CP012673">
    <property type="protein sequence ID" value="AUX42503.1"/>
    <property type="molecule type" value="Genomic_DNA"/>
</dbReference>
<dbReference type="GO" id="GO:0004106">
    <property type="term" value="F:chorismate mutase activity"/>
    <property type="evidence" value="ECO:0007669"/>
    <property type="project" value="UniProtKB-EC"/>
</dbReference>
<dbReference type="SUPFAM" id="SSF48600">
    <property type="entry name" value="Chorismate mutase II"/>
    <property type="match status" value="1"/>
</dbReference>
<evidence type="ECO:0000313" key="5">
    <source>
        <dbReference type="EMBL" id="AUX42503.1"/>
    </source>
</evidence>